<gene>
    <name evidence="1" type="ORF">GCM10011378_40720</name>
</gene>
<dbReference type="Proteomes" id="UP000601361">
    <property type="component" value="Unassembled WGS sequence"/>
</dbReference>
<proteinExistence type="predicted"/>
<protein>
    <submittedName>
        <fullName evidence="1">Uncharacterized protein</fullName>
    </submittedName>
</protein>
<accession>A0ABQ1X636</accession>
<name>A0ABQ1X636_9BACT</name>
<reference evidence="2" key="1">
    <citation type="journal article" date="2019" name="Int. J. Syst. Evol. Microbiol.">
        <title>The Global Catalogue of Microorganisms (GCM) 10K type strain sequencing project: providing services to taxonomists for standard genome sequencing and annotation.</title>
        <authorList>
            <consortium name="The Broad Institute Genomics Platform"/>
            <consortium name="The Broad Institute Genome Sequencing Center for Infectious Disease"/>
            <person name="Wu L."/>
            <person name="Ma J."/>
        </authorList>
    </citation>
    <scope>NUCLEOTIDE SEQUENCE [LARGE SCALE GENOMIC DNA]</scope>
    <source>
        <strain evidence="2">CGMCC 1.12990</strain>
    </source>
</reference>
<dbReference type="EMBL" id="BMGS01000016">
    <property type="protein sequence ID" value="GGG60553.1"/>
    <property type="molecule type" value="Genomic_DNA"/>
</dbReference>
<evidence type="ECO:0000313" key="1">
    <source>
        <dbReference type="EMBL" id="GGG60553.1"/>
    </source>
</evidence>
<evidence type="ECO:0000313" key="2">
    <source>
        <dbReference type="Proteomes" id="UP000601361"/>
    </source>
</evidence>
<dbReference type="RefSeq" id="WP_188559703.1">
    <property type="nucleotide sequence ID" value="NZ_BMGS01000016.1"/>
</dbReference>
<organism evidence="1 2">
    <name type="scientific">Hymenobacter glacieicola</name>
    <dbReference type="NCBI Taxonomy" id="1562124"/>
    <lineage>
        <taxon>Bacteria</taxon>
        <taxon>Pseudomonadati</taxon>
        <taxon>Bacteroidota</taxon>
        <taxon>Cytophagia</taxon>
        <taxon>Cytophagales</taxon>
        <taxon>Hymenobacteraceae</taxon>
        <taxon>Hymenobacter</taxon>
    </lineage>
</organism>
<comment type="caution">
    <text evidence="1">The sequence shown here is derived from an EMBL/GenBank/DDBJ whole genome shotgun (WGS) entry which is preliminary data.</text>
</comment>
<sequence length="180" mass="20000">MTTTATSTGTTLEVAAPCLPYEPRFAYQGEAGEYEILRLALDGQTVDIIKAGTDGDSFEVSLSELTPILRPFEALVKPLADGTVPAVEVAKLLANDWAARYSYQVHEVRRNRVTVRLMQWDAEVGETLVGDISILADWSFFLEDEGEISHLENLLQSYTQLRSLHFAVGLEPHQFIAKQD</sequence>
<keyword evidence="2" id="KW-1185">Reference proteome</keyword>